<gene>
    <name evidence="2" type="ORF">IQ230_04360</name>
</gene>
<evidence type="ECO:0000259" key="1">
    <source>
        <dbReference type="Pfam" id="PF05368"/>
    </source>
</evidence>
<accession>A0ABR9UPR9</accession>
<sequence>MAIAIVTPTGNVGQQITQLLTAEADLLILLARHPEKLSDAIRQQAKVFQGSLTDTAFVVEATQAAEALFWVSPINFNVADTKVWYADLTRAVTTAVQTHHIPYVVNLSSVGAHLPTGLGPISQLHSIEQNLNQVATNIIHLRPNFFMENYYYQLEALQNASVFFPFSSKQRMPMVATRDIAAVAANLLLNRTWQGHSTLGLNGVDISFEEAAAILSQVLGQSIKHVQITFEQFHDAMLKQGASLDVATQYTQMWKGLTAPDFTPVPPTLDTPTTFAEFTNASLKPLLKRSKSE</sequence>
<protein>
    <submittedName>
        <fullName evidence="2">NAD(P)H-binding protein</fullName>
    </submittedName>
</protein>
<dbReference type="Gene3D" id="3.90.25.10">
    <property type="entry name" value="UDP-galactose 4-epimerase, domain 1"/>
    <property type="match status" value="1"/>
</dbReference>
<organism evidence="2 3">
    <name type="scientific">Gloeocapsopsis crepidinum LEGE 06123</name>
    <dbReference type="NCBI Taxonomy" id="588587"/>
    <lineage>
        <taxon>Bacteria</taxon>
        <taxon>Bacillati</taxon>
        <taxon>Cyanobacteriota</taxon>
        <taxon>Cyanophyceae</taxon>
        <taxon>Oscillatoriophycideae</taxon>
        <taxon>Chroococcales</taxon>
        <taxon>Chroococcaceae</taxon>
        <taxon>Gloeocapsopsis</taxon>
    </lineage>
</organism>
<dbReference type="InterPro" id="IPR036291">
    <property type="entry name" value="NAD(P)-bd_dom_sf"/>
</dbReference>
<dbReference type="Pfam" id="PF05368">
    <property type="entry name" value="NmrA"/>
    <property type="match status" value="1"/>
</dbReference>
<feature type="domain" description="NmrA-like" evidence="1">
    <location>
        <begin position="3"/>
        <end position="242"/>
    </location>
</feature>
<evidence type="ECO:0000313" key="2">
    <source>
        <dbReference type="EMBL" id="MBE9189610.1"/>
    </source>
</evidence>
<dbReference type="Gene3D" id="3.40.50.720">
    <property type="entry name" value="NAD(P)-binding Rossmann-like Domain"/>
    <property type="match status" value="1"/>
</dbReference>
<keyword evidence="3" id="KW-1185">Reference proteome</keyword>
<dbReference type="InterPro" id="IPR008030">
    <property type="entry name" value="NmrA-like"/>
</dbReference>
<dbReference type="InterPro" id="IPR051604">
    <property type="entry name" value="Ergot_Alk_Oxidoreductase"/>
</dbReference>
<comment type="caution">
    <text evidence="2">The sequence shown here is derived from an EMBL/GenBank/DDBJ whole genome shotgun (WGS) entry which is preliminary data.</text>
</comment>
<name>A0ABR9UPR9_9CHRO</name>
<dbReference type="SUPFAM" id="SSF51735">
    <property type="entry name" value="NAD(P)-binding Rossmann-fold domains"/>
    <property type="match status" value="1"/>
</dbReference>
<evidence type="ECO:0000313" key="3">
    <source>
        <dbReference type="Proteomes" id="UP000651156"/>
    </source>
</evidence>
<dbReference type="PANTHER" id="PTHR43162">
    <property type="match status" value="1"/>
</dbReference>
<dbReference type="RefSeq" id="WP_193930845.1">
    <property type="nucleotide sequence ID" value="NZ_CAWPMZ010000128.1"/>
</dbReference>
<dbReference type="Proteomes" id="UP000651156">
    <property type="component" value="Unassembled WGS sequence"/>
</dbReference>
<dbReference type="EMBL" id="JADEWN010000007">
    <property type="protein sequence ID" value="MBE9189610.1"/>
    <property type="molecule type" value="Genomic_DNA"/>
</dbReference>
<dbReference type="PANTHER" id="PTHR43162:SF1">
    <property type="entry name" value="PRESTALK A DIFFERENTIATION PROTEIN A"/>
    <property type="match status" value="1"/>
</dbReference>
<proteinExistence type="predicted"/>
<reference evidence="2 3" key="1">
    <citation type="submission" date="2020-10" db="EMBL/GenBank/DDBJ databases">
        <authorList>
            <person name="Castelo-Branco R."/>
            <person name="Eusebio N."/>
            <person name="Adriana R."/>
            <person name="Vieira A."/>
            <person name="Brugerolle De Fraissinette N."/>
            <person name="Rezende De Castro R."/>
            <person name="Schneider M.P."/>
            <person name="Vasconcelos V."/>
            <person name="Leao P.N."/>
        </authorList>
    </citation>
    <scope>NUCLEOTIDE SEQUENCE [LARGE SCALE GENOMIC DNA]</scope>
    <source>
        <strain evidence="2 3">LEGE 06123</strain>
    </source>
</reference>